<keyword evidence="7" id="KW-1185">Reference proteome</keyword>
<dbReference type="PANTHER" id="PTHR43585:SF2">
    <property type="entry name" value="ATP-GRASP ENZYME FSQD"/>
    <property type="match status" value="1"/>
</dbReference>
<evidence type="ECO:0000256" key="2">
    <source>
        <dbReference type="ARBA" id="ARBA00022741"/>
    </source>
</evidence>
<keyword evidence="3 4" id="KW-0067">ATP-binding</keyword>
<dbReference type="InterPro" id="IPR011761">
    <property type="entry name" value="ATP-grasp"/>
</dbReference>
<evidence type="ECO:0000256" key="4">
    <source>
        <dbReference type="PROSITE-ProRule" id="PRU00409"/>
    </source>
</evidence>
<dbReference type="Pfam" id="PF13535">
    <property type="entry name" value="ATP-grasp_4"/>
    <property type="match status" value="1"/>
</dbReference>
<reference evidence="7" key="1">
    <citation type="journal article" date="2019" name="Int. J. Syst. Evol. Microbiol.">
        <title>The Global Catalogue of Microorganisms (GCM) 10K type strain sequencing project: providing services to taxonomists for standard genome sequencing and annotation.</title>
        <authorList>
            <consortium name="The Broad Institute Genomics Platform"/>
            <consortium name="The Broad Institute Genome Sequencing Center for Infectious Disease"/>
            <person name="Wu L."/>
            <person name="Ma J."/>
        </authorList>
    </citation>
    <scope>NUCLEOTIDE SEQUENCE [LARGE SCALE GENOMIC DNA]</scope>
    <source>
        <strain evidence="7">JCM 4376</strain>
    </source>
</reference>
<evidence type="ECO:0000259" key="5">
    <source>
        <dbReference type="PROSITE" id="PS50975"/>
    </source>
</evidence>
<dbReference type="InterPro" id="IPR052032">
    <property type="entry name" value="ATP-dep_AA_Ligase"/>
</dbReference>
<dbReference type="SUPFAM" id="SSF56059">
    <property type="entry name" value="Glutathione synthetase ATP-binding domain-like"/>
    <property type="match status" value="1"/>
</dbReference>
<organism evidence="6 7">
    <name type="scientific">Streptomyces gelaticus</name>
    <dbReference type="NCBI Taxonomy" id="285446"/>
    <lineage>
        <taxon>Bacteria</taxon>
        <taxon>Bacillati</taxon>
        <taxon>Actinomycetota</taxon>
        <taxon>Actinomycetes</taxon>
        <taxon>Kitasatosporales</taxon>
        <taxon>Streptomycetaceae</taxon>
        <taxon>Streptomyces</taxon>
    </lineage>
</organism>
<dbReference type="Gene3D" id="3.30.470.20">
    <property type="entry name" value="ATP-grasp fold, B domain"/>
    <property type="match status" value="1"/>
</dbReference>
<proteinExistence type="predicted"/>
<dbReference type="PANTHER" id="PTHR43585">
    <property type="entry name" value="FUMIPYRROLE BIOSYNTHESIS PROTEIN C"/>
    <property type="match status" value="1"/>
</dbReference>
<dbReference type="PROSITE" id="PS50975">
    <property type="entry name" value="ATP_GRASP"/>
    <property type="match status" value="1"/>
</dbReference>
<keyword evidence="1" id="KW-0436">Ligase</keyword>
<sequence>MMSAAPPPPANTEHHLAVFGDLFDIPDRALKTLGDGVRITLFVPRSRLAACDGVEHAHAVVALADDADATAWTEAVRAVHAAVPLTHALALVDHLAYEAAVAMSAIGIPFHAPTTMERVADKALMRRALDERGLYPVPFRLATGLDEARAAALGIGLPCVFKPVSGTGSAGAVMVGDEKEIAAAHHEASGHGQDVLVEKFMTGPQYSVEALSENGRHLVLAITRKYSDPATLVELGHVMPAPLSEDEAAAVSRCAEDVLDAVGLTYGPSHTEVILGPGGPVPIETHARVGGDDIWLMVHAATGVDLDTVQPDQALGRNVLDEALSALRTHAPRRPYQAVWFGAAREATTFTGADLPSGEHVQVTALRAEGDPVRPLASTNDRAVKVRATGTTAEEALTLARETAAEACAALSLDLSLTDPSRTL</sequence>
<evidence type="ECO:0000313" key="7">
    <source>
        <dbReference type="Proteomes" id="UP000660675"/>
    </source>
</evidence>
<dbReference type="Proteomes" id="UP000660675">
    <property type="component" value="Unassembled WGS sequence"/>
</dbReference>
<name>A0ABQ2W0F5_9ACTN</name>
<gene>
    <name evidence="6" type="ORF">GCM10015535_36650</name>
</gene>
<evidence type="ECO:0000256" key="1">
    <source>
        <dbReference type="ARBA" id="ARBA00022598"/>
    </source>
</evidence>
<evidence type="ECO:0000256" key="3">
    <source>
        <dbReference type="ARBA" id="ARBA00022840"/>
    </source>
</evidence>
<feature type="domain" description="ATP-grasp" evidence="5">
    <location>
        <begin position="126"/>
        <end position="315"/>
    </location>
</feature>
<protein>
    <recommendedName>
        <fullName evidence="5">ATP-grasp domain-containing protein</fullName>
    </recommendedName>
</protein>
<comment type="caution">
    <text evidence="6">The sequence shown here is derived from an EMBL/GenBank/DDBJ whole genome shotgun (WGS) entry which is preliminary data.</text>
</comment>
<accession>A0ABQ2W0F5</accession>
<evidence type="ECO:0000313" key="6">
    <source>
        <dbReference type="EMBL" id="GGV87266.1"/>
    </source>
</evidence>
<dbReference type="EMBL" id="BMTF01000011">
    <property type="protein sequence ID" value="GGV87266.1"/>
    <property type="molecule type" value="Genomic_DNA"/>
</dbReference>
<keyword evidence="2 4" id="KW-0547">Nucleotide-binding</keyword>